<feature type="region of interest" description="Disordered" evidence="1">
    <location>
        <begin position="1"/>
        <end position="100"/>
    </location>
</feature>
<dbReference type="AlphaFoldDB" id="A0A510V0D9"/>
<proteinExistence type="predicted"/>
<name>A0A510V0D9_9CELL</name>
<accession>A0A510V0D9</accession>
<comment type="caution">
    <text evidence="2">The sequence shown here is derived from an EMBL/GenBank/DDBJ whole genome shotgun (WGS) entry which is preliminary data.</text>
</comment>
<evidence type="ECO:0000313" key="3">
    <source>
        <dbReference type="Proteomes" id="UP000321386"/>
    </source>
</evidence>
<evidence type="ECO:0000256" key="1">
    <source>
        <dbReference type="SAM" id="MobiDB-lite"/>
    </source>
</evidence>
<feature type="compositionally biased region" description="Low complexity" evidence="1">
    <location>
        <begin position="76"/>
        <end position="93"/>
    </location>
</feature>
<reference evidence="2 3" key="1">
    <citation type="submission" date="2019-07" db="EMBL/GenBank/DDBJ databases">
        <title>Whole genome shotgun sequence of Cellulomonas persica NBRC 101101.</title>
        <authorList>
            <person name="Hosoyama A."/>
            <person name="Uohara A."/>
            <person name="Ohji S."/>
            <person name="Ichikawa N."/>
        </authorList>
    </citation>
    <scope>NUCLEOTIDE SEQUENCE [LARGE SCALE GENOMIC DNA]</scope>
    <source>
        <strain evidence="2 3">NBRC 101101</strain>
    </source>
</reference>
<keyword evidence="3" id="KW-1185">Reference proteome</keyword>
<organism evidence="2 3">
    <name type="scientific">Cellulomonas persica</name>
    <dbReference type="NCBI Taxonomy" id="76861"/>
    <lineage>
        <taxon>Bacteria</taxon>
        <taxon>Bacillati</taxon>
        <taxon>Actinomycetota</taxon>
        <taxon>Actinomycetes</taxon>
        <taxon>Micrococcales</taxon>
        <taxon>Cellulomonadaceae</taxon>
        <taxon>Cellulomonas</taxon>
    </lineage>
</organism>
<evidence type="ECO:0000313" key="2">
    <source>
        <dbReference type="EMBL" id="GEK19241.1"/>
    </source>
</evidence>
<sequence>MHDELRVPAVRGRPRGVEPLHHGNPEIRHATPPINSPPAPPTVRRQLPHPAARHRPARPERVDFRSLSERFSTQSAGQARRAAAAKRAAVWRAGVSSSRW</sequence>
<feature type="compositionally biased region" description="Basic and acidic residues" evidence="1">
    <location>
        <begin position="57"/>
        <end position="68"/>
    </location>
</feature>
<gene>
    <name evidence="2" type="ORF">CPE01_29740</name>
</gene>
<dbReference type="EMBL" id="BJUA01000020">
    <property type="protein sequence ID" value="GEK19241.1"/>
    <property type="molecule type" value="Genomic_DNA"/>
</dbReference>
<dbReference type="Proteomes" id="UP000321386">
    <property type="component" value="Unassembled WGS sequence"/>
</dbReference>
<protein>
    <submittedName>
        <fullName evidence="2">Uncharacterized protein</fullName>
    </submittedName>
</protein>
<feature type="compositionally biased region" description="Basic and acidic residues" evidence="1">
    <location>
        <begin position="15"/>
        <end position="29"/>
    </location>
</feature>